<comment type="caution">
    <text evidence="2">The sequence shown here is derived from an EMBL/GenBank/DDBJ whole genome shotgun (WGS) entry which is preliminary data.</text>
</comment>
<reference evidence="2 3" key="1">
    <citation type="submission" date="2023-03" db="EMBL/GenBank/DDBJ databases">
        <title>WGS of Gossypium arboreum.</title>
        <authorList>
            <person name="Yu D."/>
        </authorList>
    </citation>
    <scope>NUCLEOTIDE SEQUENCE [LARGE SCALE GENOMIC DNA]</scope>
    <source>
        <tissue evidence="2">Leaf</tissue>
    </source>
</reference>
<organism evidence="2 3">
    <name type="scientific">Gossypium arboreum</name>
    <name type="common">Tree cotton</name>
    <name type="synonym">Gossypium nanking</name>
    <dbReference type="NCBI Taxonomy" id="29729"/>
    <lineage>
        <taxon>Eukaryota</taxon>
        <taxon>Viridiplantae</taxon>
        <taxon>Streptophyta</taxon>
        <taxon>Embryophyta</taxon>
        <taxon>Tracheophyta</taxon>
        <taxon>Spermatophyta</taxon>
        <taxon>Magnoliopsida</taxon>
        <taxon>eudicotyledons</taxon>
        <taxon>Gunneridae</taxon>
        <taxon>Pentapetalae</taxon>
        <taxon>rosids</taxon>
        <taxon>malvids</taxon>
        <taxon>Malvales</taxon>
        <taxon>Malvaceae</taxon>
        <taxon>Malvoideae</taxon>
        <taxon>Gossypium</taxon>
    </lineage>
</organism>
<dbReference type="EMBL" id="JARKNE010000009">
    <property type="protein sequence ID" value="KAK5804898.1"/>
    <property type="molecule type" value="Genomic_DNA"/>
</dbReference>
<evidence type="ECO:0000256" key="1">
    <source>
        <dbReference type="SAM" id="SignalP"/>
    </source>
</evidence>
<sequence>MESWKKFTVILVTMAVLLTATMPRMATAARKEAVTLPADSSSTTALVNFHVKGNPDAECVPNVL</sequence>
<keyword evidence="1" id="KW-0732">Signal</keyword>
<name>A0ABR0NU82_GOSAR</name>
<feature type="chain" id="PRO_5046380469" evidence="1">
    <location>
        <begin position="29"/>
        <end position="64"/>
    </location>
</feature>
<proteinExistence type="predicted"/>
<accession>A0ABR0NU82</accession>
<dbReference type="Proteomes" id="UP001358586">
    <property type="component" value="Chromosome 9"/>
</dbReference>
<protein>
    <submittedName>
        <fullName evidence="2">Uncharacterized protein</fullName>
    </submittedName>
</protein>
<evidence type="ECO:0000313" key="3">
    <source>
        <dbReference type="Proteomes" id="UP001358586"/>
    </source>
</evidence>
<feature type="signal peptide" evidence="1">
    <location>
        <begin position="1"/>
        <end position="28"/>
    </location>
</feature>
<evidence type="ECO:0000313" key="2">
    <source>
        <dbReference type="EMBL" id="KAK5804898.1"/>
    </source>
</evidence>
<keyword evidence="3" id="KW-1185">Reference proteome</keyword>
<gene>
    <name evidence="2" type="ORF">PVK06_032550</name>
</gene>